<reference evidence="2 3" key="1">
    <citation type="journal article" date="2011" name="J. Bacteriol.">
        <title>Complete genome sequence of 'Vulcanisaeta moutnovskia' strain 768-28, a novel member of the hyperthermophilic crenarchaeal genus vulcanisaeta.</title>
        <authorList>
            <person name="Gumerov V.M."/>
            <person name="Mardanov A.V."/>
            <person name="Beletsky A.V."/>
            <person name="Prokofeva M.I."/>
            <person name="Bonch-Osmolovskaya E.A."/>
            <person name="Ravin N.V."/>
            <person name="Skryabin K.G."/>
        </authorList>
    </citation>
    <scope>NUCLEOTIDE SEQUENCE [LARGE SCALE GENOMIC DNA]</scope>
    <source>
        <strain evidence="2 3">768-28</strain>
    </source>
</reference>
<dbReference type="KEGG" id="vmo:VMUT_0054"/>
<dbReference type="OrthoDB" id="26973at2157"/>
<dbReference type="RefSeq" id="WP_013603435.1">
    <property type="nucleotide sequence ID" value="NC_015151.1"/>
</dbReference>
<proteinExistence type="predicted"/>
<accession>F0QYZ0</accession>
<evidence type="ECO:0000313" key="3">
    <source>
        <dbReference type="Proteomes" id="UP000007485"/>
    </source>
</evidence>
<dbReference type="GeneID" id="10287706"/>
<protein>
    <submittedName>
        <fullName evidence="2">Uncharacterized protein</fullName>
    </submittedName>
</protein>
<sequence>MSTRETRYNAVAGVGYAFFVSVVTLVLEAVANIFYPTPLVLSPIWALIRGYLLSFILILILYGLLILFTKPYRSEEMMSYNIYFRPAQRTVIYVIIAVAILGILFDVYPGPLWSRTKIGIFIAVNILAGVIGGYLAARFG</sequence>
<feature type="transmembrane region" description="Helical" evidence="1">
    <location>
        <begin position="120"/>
        <end position="137"/>
    </location>
</feature>
<dbReference type="HOGENOM" id="CLU_1820926_0_0_2"/>
<feature type="transmembrane region" description="Helical" evidence="1">
    <location>
        <begin position="90"/>
        <end position="108"/>
    </location>
</feature>
<keyword evidence="1" id="KW-0472">Membrane</keyword>
<gene>
    <name evidence="2" type="ordered locus">VMUT_0054</name>
</gene>
<feature type="transmembrane region" description="Helical" evidence="1">
    <location>
        <begin position="47"/>
        <end position="69"/>
    </location>
</feature>
<feature type="transmembrane region" description="Helical" evidence="1">
    <location>
        <begin position="12"/>
        <end position="35"/>
    </location>
</feature>
<dbReference type="AlphaFoldDB" id="F0QYZ0"/>
<dbReference type="EMBL" id="CP002529">
    <property type="protein sequence ID" value="ADY00271.1"/>
    <property type="molecule type" value="Genomic_DNA"/>
</dbReference>
<keyword evidence="1" id="KW-1133">Transmembrane helix</keyword>
<keyword evidence="3" id="KW-1185">Reference proteome</keyword>
<dbReference type="STRING" id="985053.VMUT_0054"/>
<dbReference type="Proteomes" id="UP000007485">
    <property type="component" value="Chromosome"/>
</dbReference>
<keyword evidence="1" id="KW-0812">Transmembrane</keyword>
<name>F0QYZ0_VULM7</name>
<dbReference type="eggNOG" id="arCOG06007">
    <property type="taxonomic scope" value="Archaea"/>
</dbReference>
<evidence type="ECO:0000313" key="2">
    <source>
        <dbReference type="EMBL" id="ADY00271.1"/>
    </source>
</evidence>
<organism evidence="2 3">
    <name type="scientific">Vulcanisaeta moutnovskia (strain 768-28)</name>
    <dbReference type="NCBI Taxonomy" id="985053"/>
    <lineage>
        <taxon>Archaea</taxon>
        <taxon>Thermoproteota</taxon>
        <taxon>Thermoprotei</taxon>
        <taxon>Thermoproteales</taxon>
        <taxon>Thermoproteaceae</taxon>
        <taxon>Vulcanisaeta</taxon>
    </lineage>
</organism>
<evidence type="ECO:0000256" key="1">
    <source>
        <dbReference type="SAM" id="Phobius"/>
    </source>
</evidence>